<accession>A0A6J7LEE0</accession>
<sequence length="135" mass="14848">MFEPVLTTQAQMEDAWRELMGPWSFSGHSVWMMLVVDDRPLPHLTEIAEAEDPPDTSEADGLADLLLMLDNEVAPGARVAFLRSRPGKDVVTDSDRAWARSLYASARRAGVPCEVVHLATRGAIRPIPADVIGIR</sequence>
<evidence type="ECO:0000313" key="1">
    <source>
        <dbReference type="EMBL" id="CAB4966656.1"/>
    </source>
</evidence>
<reference evidence="1" key="1">
    <citation type="submission" date="2020-05" db="EMBL/GenBank/DDBJ databases">
        <authorList>
            <person name="Chiriac C."/>
            <person name="Salcher M."/>
            <person name="Ghai R."/>
            <person name="Kavagutti S V."/>
        </authorList>
    </citation>
    <scope>NUCLEOTIDE SEQUENCE</scope>
</reference>
<gene>
    <name evidence="1" type="ORF">UFOPK3662_03886</name>
</gene>
<proteinExistence type="predicted"/>
<organism evidence="1">
    <name type="scientific">freshwater metagenome</name>
    <dbReference type="NCBI Taxonomy" id="449393"/>
    <lineage>
        <taxon>unclassified sequences</taxon>
        <taxon>metagenomes</taxon>
        <taxon>ecological metagenomes</taxon>
    </lineage>
</organism>
<name>A0A6J7LEE0_9ZZZZ</name>
<dbReference type="AlphaFoldDB" id="A0A6J7LEE0"/>
<protein>
    <submittedName>
        <fullName evidence="1">Unannotated protein</fullName>
    </submittedName>
</protein>
<dbReference type="EMBL" id="CAFBMW010000064">
    <property type="protein sequence ID" value="CAB4966656.1"/>
    <property type="molecule type" value="Genomic_DNA"/>
</dbReference>